<evidence type="ECO:0000313" key="1">
    <source>
        <dbReference type="EMBL" id="QHS78137.1"/>
    </source>
</evidence>
<name>A0A6C0AEE0_9ZZZZ</name>
<reference evidence="1" key="1">
    <citation type="journal article" date="2020" name="Nature">
        <title>Giant virus diversity and host interactions through global metagenomics.</title>
        <authorList>
            <person name="Schulz F."/>
            <person name="Roux S."/>
            <person name="Paez-Espino D."/>
            <person name="Jungbluth S."/>
            <person name="Walsh D.A."/>
            <person name="Denef V.J."/>
            <person name="McMahon K.D."/>
            <person name="Konstantinidis K.T."/>
            <person name="Eloe-Fadrosh E.A."/>
            <person name="Kyrpides N.C."/>
            <person name="Woyke T."/>
        </authorList>
    </citation>
    <scope>NUCLEOTIDE SEQUENCE</scope>
    <source>
        <strain evidence="1">GVMAG-S-1021933-23</strain>
    </source>
</reference>
<protein>
    <submittedName>
        <fullName evidence="1">Uncharacterized protein</fullName>
    </submittedName>
</protein>
<dbReference type="AlphaFoldDB" id="A0A6C0AEE0"/>
<proteinExistence type="predicted"/>
<dbReference type="EMBL" id="MN740594">
    <property type="protein sequence ID" value="QHS78137.1"/>
    <property type="molecule type" value="Genomic_DNA"/>
</dbReference>
<organism evidence="1">
    <name type="scientific">viral metagenome</name>
    <dbReference type="NCBI Taxonomy" id="1070528"/>
    <lineage>
        <taxon>unclassified sequences</taxon>
        <taxon>metagenomes</taxon>
        <taxon>organismal metagenomes</taxon>
    </lineage>
</organism>
<accession>A0A6C0AEE0</accession>
<sequence length="146" mass="17838">MDKLDFSLCQKRYYHSKWKKNLKKNLEMNYFNNVIKDYEEKNCVKYNRKYYSCCKFIRDLSKEMSFKKIKKFIFYLYIADYGPGEIYEIKKSSGVDLKNNCYDRCSLPENLNLLDKRIYLGKKISKCKNGCCFIYKKEDNFEIQWL</sequence>